<proteinExistence type="predicted"/>
<accession>E6QC74</accession>
<feature type="domain" description="ATP synthase F1 complex delta/epsilon subunit N-terminal" evidence="2">
    <location>
        <begin position="16"/>
        <end position="81"/>
    </location>
</feature>
<evidence type="ECO:0000313" key="3">
    <source>
        <dbReference type="EMBL" id="CBI04800.1"/>
    </source>
</evidence>
<name>E6QC74_9ZZZZ</name>
<dbReference type="SUPFAM" id="SSF51344">
    <property type="entry name" value="Epsilon subunit of F1F0-ATP synthase N-terminal domain"/>
    <property type="match status" value="1"/>
</dbReference>
<reference evidence="3" key="1">
    <citation type="submission" date="2009-10" db="EMBL/GenBank/DDBJ databases">
        <title>Diversity of trophic interactions inside an arsenic-rich microbial ecosystem.</title>
        <authorList>
            <person name="Bertin P.N."/>
            <person name="Heinrich-Salmeron A."/>
            <person name="Pelletier E."/>
            <person name="Goulhen-Chollet F."/>
            <person name="Arsene-Ploetze F."/>
            <person name="Gallien S."/>
            <person name="Calteau A."/>
            <person name="Vallenet D."/>
            <person name="Casiot C."/>
            <person name="Chane-Woon-Ming B."/>
            <person name="Giloteaux L."/>
            <person name="Barakat M."/>
            <person name="Bonnefoy V."/>
            <person name="Bruneel O."/>
            <person name="Chandler M."/>
            <person name="Cleiss J."/>
            <person name="Duran R."/>
            <person name="Elbaz-Poulichet F."/>
            <person name="Fonknechten N."/>
            <person name="Lauga B."/>
            <person name="Mornico D."/>
            <person name="Ortet P."/>
            <person name="Schaeffer C."/>
            <person name="Siguier P."/>
            <person name="Alexander Thil Smith A."/>
            <person name="Van Dorsselaer A."/>
            <person name="Weissenbach J."/>
            <person name="Medigue C."/>
            <person name="Le Paslier D."/>
        </authorList>
    </citation>
    <scope>NUCLEOTIDE SEQUENCE</scope>
</reference>
<dbReference type="InterPro" id="IPR036771">
    <property type="entry name" value="ATPsynth_dsu/esu_N"/>
</dbReference>
<dbReference type="AlphaFoldDB" id="E6QC74"/>
<feature type="coiled-coil region" evidence="1">
    <location>
        <begin position="86"/>
        <end position="120"/>
    </location>
</feature>
<dbReference type="Pfam" id="PF02823">
    <property type="entry name" value="ATP-synt_DE_N"/>
    <property type="match status" value="1"/>
</dbReference>
<evidence type="ECO:0000259" key="2">
    <source>
        <dbReference type="Pfam" id="PF02823"/>
    </source>
</evidence>
<keyword evidence="1" id="KW-0175">Coiled coil</keyword>
<organism evidence="3">
    <name type="scientific">mine drainage metagenome</name>
    <dbReference type="NCBI Taxonomy" id="410659"/>
    <lineage>
        <taxon>unclassified sequences</taxon>
        <taxon>metagenomes</taxon>
        <taxon>ecological metagenomes</taxon>
    </lineage>
</organism>
<sequence>MSTFTMVLSSATRTERISEVLSFVGEDASGSFGIRAGHGRMATILVLGLARFRGMDQKWRYLACPGAVLYFYKDSLSISTRRYLLDDDYERIADALERQLSEEENQLRTMKESLRQMEEQVLKRMWEMSRQKGAAG</sequence>
<gene>
    <name evidence="3" type="ORF">CARN5_1750</name>
</gene>
<comment type="caution">
    <text evidence="3">The sequence shown here is derived from an EMBL/GenBank/DDBJ whole genome shotgun (WGS) entry which is preliminary data.</text>
</comment>
<protein>
    <submittedName>
        <fullName evidence="3">Putative F0F1-type ATP synthase epsilon subunit-like</fullName>
    </submittedName>
</protein>
<dbReference type="Gene3D" id="2.60.15.10">
    <property type="entry name" value="F0F1 ATP synthase delta/epsilon subunit, N-terminal"/>
    <property type="match status" value="1"/>
</dbReference>
<evidence type="ECO:0000256" key="1">
    <source>
        <dbReference type="SAM" id="Coils"/>
    </source>
</evidence>
<dbReference type="EMBL" id="CABP01000084">
    <property type="protein sequence ID" value="CBI04800.1"/>
    <property type="molecule type" value="Genomic_DNA"/>
</dbReference>
<dbReference type="GO" id="GO:0015986">
    <property type="term" value="P:proton motive force-driven ATP synthesis"/>
    <property type="evidence" value="ECO:0007669"/>
    <property type="project" value="InterPro"/>
</dbReference>
<dbReference type="InterPro" id="IPR020546">
    <property type="entry name" value="ATP_synth_F1_dsu/esu_N"/>
</dbReference>